<evidence type="ECO:0000256" key="2">
    <source>
        <dbReference type="ARBA" id="ARBA00023204"/>
    </source>
</evidence>
<dbReference type="Proteomes" id="UP000318995">
    <property type="component" value="Unassembled WGS sequence"/>
</dbReference>
<dbReference type="EC" id="3.2.2.21" evidence="4"/>
<dbReference type="PANTHER" id="PTHR43003:SF6">
    <property type="entry name" value="DNA GLYCOSYLASE"/>
    <property type="match status" value="1"/>
</dbReference>
<dbReference type="GO" id="GO:0005737">
    <property type="term" value="C:cytoplasm"/>
    <property type="evidence" value="ECO:0007669"/>
    <property type="project" value="TreeGrafter"/>
</dbReference>
<name>A0A5C5VZJ4_9BACT</name>
<evidence type="ECO:0000313" key="4">
    <source>
        <dbReference type="EMBL" id="TWT43393.1"/>
    </source>
</evidence>
<reference evidence="4 5" key="1">
    <citation type="submission" date="2019-02" db="EMBL/GenBank/DDBJ databases">
        <title>Deep-cultivation of Planctomycetes and their phenomic and genomic characterization uncovers novel biology.</title>
        <authorList>
            <person name="Wiegand S."/>
            <person name="Jogler M."/>
            <person name="Boedeker C."/>
            <person name="Pinto D."/>
            <person name="Vollmers J."/>
            <person name="Rivas-Marin E."/>
            <person name="Kohn T."/>
            <person name="Peeters S.H."/>
            <person name="Heuer A."/>
            <person name="Rast P."/>
            <person name="Oberbeckmann S."/>
            <person name="Bunk B."/>
            <person name="Jeske O."/>
            <person name="Meyerdierks A."/>
            <person name="Storesund J.E."/>
            <person name="Kallscheuer N."/>
            <person name="Luecker S."/>
            <person name="Lage O.M."/>
            <person name="Pohl T."/>
            <person name="Merkel B.J."/>
            <person name="Hornburger P."/>
            <person name="Mueller R.-W."/>
            <person name="Bruemmer F."/>
            <person name="Labrenz M."/>
            <person name="Spormann A.M."/>
            <person name="Op Den Camp H."/>
            <person name="Overmann J."/>
            <person name="Amann R."/>
            <person name="Jetten M.S.M."/>
            <person name="Mascher T."/>
            <person name="Medema M.H."/>
            <person name="Devos D.P."/>
            <person name="Kaster A.-K."/>
            <person name="Ovreas L."/>
            <person name="Rohde M."/>
            <person name="Galperin M.Y."/>
            <person name="Jogler C."/>
        </authorList>
    </citation>
    <scope>NUCLEOTIDE SEQUENCE [LARGE SCALE GENOMIC DNA]</scope>
    <source>
        <strain evidence="4 5">Pla111</strain>
    </source>
</reference>
<accession>A0A5C5VZJ4</accession>
<protein>
    <submittedName>
        <fullName evidence="4">DNA-3-methyladenine glycosylase</fullName>
        <ecNumber evidence="4">3.2.2.21</ecNumber>
    </submittedName>
</protein>
<dbReference type="GO" id="GO:0032993">
    <property type="term" value="C:protein-DNA complex"/>
    <property type="evidence" value="ECO:0007669"/>
    <property type="project" value="TreeGrafter"/>
</dbReference>
<keyword evidence="5" id="KW-1185">Reference proteome</keyword>
<keyword evidence="1" id="KW-0227">DNA damage</keyword>
<dbReference type="GO" id="GO:0006307">
    <property type="term" value="P:DNA alkylation repair"/>
    <property type="evidence" value="ECO:0007669"/>
    <property type="project" value="TreeGrafter"/>
</dbReference>
<dbReference type="GO" id="GO:0008725">
    <property type="term" value="F:DNA-3-methyladenine glycosylase activity"/>
    <property type="evidence" value="ECO:0007669"/>
    <property type="project" value="TreeGrafter"/>
</dbReference>
<dbReference type="GO" id="GO:0043916">
    <property type="term" value="F:DNA-7-methylguanine glycosylase activity"/>
    <property type="evidence" value="ECO:0007669"/>
    <property type="project" value="TreeGrafter"/>
</dbReference>
<proteinExistence type="predicted"/>
<dbReference type="EMBL" id="SJPH01000004">
    <property type="protein sequence ID" value="TWT43393.1"/>
    <property type="molecule type" value="Genomic_DNA"/>
</dbReference>
<keyword evidence="4" id="KW-0378">Hydrolase</keyword>
<comment type="caution">
    <text evidence="4">The sequence shown here is derived from an EMBL/GenBank/DDBJ whole genome shotgun (WGS) entry which is preliminary data.</text>
</comment>
<evidence type="ECO:0000256" key="1">
    <source>
        <dbReference type="ARBA" id="ARBA00022763"/>
    </source>
</evidence>
<gene>
    <name evidence="4" type="primary">alkA</name>
    <name evidence="4" type="ORF">Pla111_23440</name>
</gene>
<dbReference type="AlphaFoldDB" id="A0A5C5VZJ4"/>
<dbReference type="GO" id="GO:0032131">
    <property type="term" value="F:alkylated DNA binding"/>
    <property type="evidence" value="ECO:0007669"/>
    <property type="project" value="TreeGrafter"/>
</dbReference>
<keyword evidence="4" id="KW-0326">Glycosidase</keyword>
<feature type="region of interest" description="Disordered" evidence="3">
    <location>
        <begin position="301"/>
        <end position="321"/>
    </location>
</feature>
<dbReference type="Gene3D" id="1.10.340.30">
    <property type="entry name" value="Hypothetical protein, domain 2"/>
    <property type="match status" value="1"/>
</dbReference>
<dbReference type="InterPro" id="IPR011257">
    <property type="entry name" value="DNA_glycosylase"/>
</dbReference>
<keyword evidence="2" id="KW-0234">DNA repair</keyword>
<dbReference type="InterPro" id="IPR051912">
    <property type="entry name" value="Alkylbase_DNA_Glycosylase/TA"/>
</dbReference>
<evidence type="ECO:0000313" key="5">
    <source>
        <dbReference type="Proteomes" id="UP000318995"/>
    </source>
</evidence>
<dbReference type="SUPFAM" id="SSF48150">
    <property type="entry name" value="DNA-glycosylase"/>
    <property type="match status" value="1"/>
</dbReference>
<dbReference type="GO" id="GO:0006285">
    <property type="term" value="P:base-excision repair, AP site formation"/>
    <property type="evidence" value="ECO:0007669"/>
    <property type="project" value="TreeGrafter"/>
</dbReference>
<dbReference type="RefSeq" id="WP_197524971.1">
    <property type="nucleotide sequence ID" value="NZ_SJPH01000004.1"/>
</dbReference>
<dbReference type="PANTHER" id="PTHR43003">
    <property type="entry name" value="DNA-3-METHYLADENINE GLYCOSYLASE"/>
    <property type="match status" value="1"/>
</dbReference>
<evidence type="ECO:0000256" key="3">
    <source>
        <dbReference type="SAM" id="MobiDB-lite"/>
    </source>
</evidence>
<organism evidence="4 5">
    <name type="scientific">Botrimarina hoheduenensis</name>
    <dbReference type="NCBI Taxonomy" id="2528000"/>
    <lineage>
        <taxon>Bacteria</taxon>
        <taxon>Pseudomonadati</taxon>
        <taxon>Planctomycetota</taxon>
        <taxon>Planctomycetia</taxon>
        <taxon>Pirellulales</taxon>
        <taxon>Lacipirellulaceae</taxon>
        <taxon>Botrimarina</taxon>
    </lineage>
</organism>
<sequence length="321" mass="35668">MAIRRLIDLPHYDTIIRVPHHEITLPVTGDYHLGQTLSLLTMGRGNPCLRHNETQGQLTLNTPRGPVALAATRSGETLRVVVTGSAAEWIEPLLPGLFGLEDDLTGFAPEGRLGRIADELAGLRLPRLPAVFDRLVQIVLQQLIQFRDACRGWRLLVHRYGEEVPHSGGLYYAPTAETLAGLAVYQLMECDILPKHARVILTLAKQAAALERLWESGADPAARERLCEHLLRQPGVGPWTVGYLRGAGLGDADALVLGDYGHPHHVAYFFTGKERSDDDEMQQLLAPYAPHRYRVLSLLILGTPPPPRRGPRRASQRDRFR</sequence>